<sequence>MSSPTEIPKHARRWQLGALVAFLVVLLSPWPADLPDPARRCAAVTAAMGVLWMTQALPIAVTSLIPLVAFPLMAIVGARDISRAYMSNSIMLFLGGMVIALGIERWNLHRRIALHVCRAVGVGPRRIVLGFMLATAFLSMWISNTATTLLMLPIALALLSTLTELRGDAADEGEGRRFDTDMGFALLLGIAYAASIGGVTTLVGTPTNLIYTQTFSDQFPDGPAVSAGQWIVSFLPVGVVLLATAWTVLTWRLREPPSAESLDASFFTDRIRDLGKPTRAEWLMTAVFAATAGLWILRTPLDFGFGPVTFGWGDALADLLIAAGIDEGRARGAVDDSTVAITMTVLMFLIPASKDADGETNMLMDWPTARKLPWAILLLFGGAFALKNGFEASGLSQYIGGQFVGLAGLPIWVVVAVTCFALTFLTEFNQNVATCAIILPVLAAASPQLGIDPRLIMIPAAVSASCAFMLPIATAPNAIAFSSGKIDAAKMARTGLWLNLAGVVVITATTLLWLKPQLGLSATQVPDWAITAPADAASTD</sequence>
<dbReference type="AlphaFoldDB" id="A0A517QZS7"/>
<protein>
    <submittedName>
        <fullName evidence="6">Sodium-dependent dicarboxylate transporter SdcS</fullName>
    </submittedName>
</protein>
<feature type="transmembrane region" description="Helical" evidence="5">
    <location>
        <begin position="227"/>
        <end position="249"/>
    </location>
</feature>
<evidence type="ECO:0000256" key="2">
    <source>
        <dbReference type="ARBA" id="ARBA00022692"/>
    </source>
</evidence>
<feature type="transmembrane region" description="Helical" evidence="5">
    <location>
        <begin position="280"/>
        <end position="297"/>
    </location>
</feature>
<name>A0A517QZS7_9PLAN</name>
<evidence type="ECO:0000313" key="6">
    <source>
        <dbReference type="EMBL" id="QDT37156.1"/>
    </source>
</evidence>
<feature type="transmembrane region" description="Helical" evidence="5">
    <location>
        <begin position="402"/>
        <end position="425"/>
    </location>
</feature>
<keyword evidence="2 5" id="KW-0812">Transmembrane</keyword>
<dbReference type="CDD" id="cd01115">
    <property type="entry name" value="SLC13_permease"/>
    <property type="match status" value="1"/>
</dbReference>
<organism evidence="6 7">
    <name type="scientific">Stratiformator vulcanicus</name>
    <dbReference type="NCBI Taxonomy" id="2527980"/>
    <lineage>
        <taxon>Bacteria</taxon>
        <taxon>Pseudomonadati</taxon>
        <taxon>Planctomycetota</taxon>
        <taxon>Planctomycetia</taxon>
        <taxon>Planctomycetales</taxon>
        <taxon>Planctomycetaceae</taxon>
        <taxon>Stratiformator</taxon>
    </lineage>
</organism>
<evidence type="ECO:0000313" key="7">
    <source>
        <dbReference type="Proteomes" id="UP000317318"/>
    </source>
</evidence>
<proteinExistence type="predicted"/>
<dbReference type="PANTHER" id="PTHR10283:SF82">
    <property type="entry name" value="SOLUTE CARRIER FAMILY 13 MEMBER 2"/>
    <property type="match status" value="1"/>
</dbReference>
<dbReference type="InterPro" id="IPR001898">
    <property type="entry name" value="SLC13A/DASS"/>
</dbReference>
<reference evidence="6 7" key="1">
    <citation type="submission" date="2019-02" db="EMBL/GenBank/DDBJ databases">
        <title>Deep-cultivation of Planctomycetes and their phenomic and genomic characterization uncovers novel biology.</title>
        <authorList>
            <person name="Wiegand S."/>
            <person name="Jogler M."/>
            <person name="Boedeker C."/>
            <person name="Pinto D."/>
            <person name="Vollmers J."/>
            <person name="Rivas-Marin E."/>
            <person name="Kohn T."/>
            <person name="Peeters S.H."/>
            <person name="Heuer A."/>
            <person name="Rast P."/>
            <person name="Oberbeckmann S."/>
            <person name="Bunk B."/>
            <person name="Jeske O."/>
            <person name="Meyerdierks A."/>
            <person name="Storesund J.E."/>
            <person name="Kallscheuer N."/>
            <person name="Luecker S."/>
            <person name="Lage O.M."/>
            <person name="Pohl T."/>
            <person name="Merkel B.J."/>
            <person name="Hornburger P."/>
            <person name="Mueller R.-W."/>
            <person name="Bruemmer F."/>
            <person name="Labrenz M."/>
            <person name="Spormann A.M."/>
            <person name="Op den Camp H."/>
            <person name="Overmann J."/>
            <person name="Amann R."/>
            <person name="Jetten M.S.M."/>
            <person name="Mascher T."/>
            <person name="Medema M.H."/>
            <person name="Devos D.P."/>
            <person name="Kaster A.-K."/>
            <person name="Ovreas L."/>
            <person name="Rohde M."/>
            <person name="Galperin M.Y."/>
            <person name="Jogler C."/>
        </authorList>
    </citation>
    <scope>NUCLEOTIDE SEQUENCE [LARGE SCALE GENOMIC DNA]</scope>
    <source>
        <strain evidence="6 7">Pan189</strain>
    </source>
</reference>
<keyword evidence="4 5" id="KW-0472">Membrane</keyword>
<gene>
    <name evidence="6" type="primary">sdcS_1</name>
    <name evidence="6" type="ORF">Pan189_15280</name>
</gene>
<dbReference type="Pfam" id="PF00939">
    <property type="entry name" value="Na_sulph_symp"/>
    <property type="match status" value="1"/>
</dbReference>
<evidence type="ECO:0000256" key="4">
    <source>
        <dbReference type="ARBA" id="ARBA00023136"/>
    </source>
</evidence>
<evidence type="ECO:0000256" key="1">
    <source>
        <dbReference type="ARBA" id="ARBA00004141"/>
    </source>
</evidence>
<dbReference type="Proteomes" id="UP000317318">
    <property type="component" value="Chromosome"/>
</dbReference>
<dbReference type="EMBL" id="CP036268">
    <property type="protein sequence ID" value="QDT37156.1"/>
    <property type="molecule type" value="Genomic_DNA"/>
</dbReference>
<feature type="transmembrane region" description="Helical" evidence="5">
    <location>
        <begin position="184"/>
        <end position="207"/>
    </location>
</feature>
<dbReference type="GO" id="GO:0005886">
    <property type="term" value="C:plasma membrane"/>
    <property type="evidence" value="ECO:0007669"/>
    <property type="project" value="TreeGrafter"/>
</dbReference>
<dbReference type="GO" id="GO:1905039">
    <property type="term" value="P:carboxylic acid transmembrane transport"/>
    <property type="evidence" value="ECO:0007669"/>
    <property type="project" value="UniProtKB-ARBA"/>
</dbReference>
<dbReference type="OrthoDB" id="9766267at2"/>
<evidence type="ECO:0000256" key="5">
    <source>
        <dbReference type="SAM" id="Phobius"/>
    </source>
</evidence>
<dbReference type="GO" id="GO:0008514">
    <property type="term" value="F:organic anion transmembrane transporter activity"/>
    <property type="evidence" value="ECO:0007669"/>
    <property type="project" value="UniProtKB-ARBA"/>
</dbReference>
<feature type="transmembrane region" description="Helical" evidence="5">
    <location>
        <begin position="496"/>
        <end position="514"/>
    </location>
</feature>
<dbReference type="PANTHER" id="PTHR10283">
    <property type="entry name" value="SOLUTE CARRIER FAMILY 13 MEMBER"/>
    <property type="match status" value="1"/>
</dbReference>
<feature type="transmembrane region" description="Helical" evidence="5">
    <location>
        <begin position="90"/>
        <end position="108"/>
    </location>
</feature>
<feature type="transmembrane region" description="Helical" evidence="5">
    <location>
        <begin position="55"/>
        <end position="78"/>
    </location>
</feature>
<keyword evidence="3 5" id="KW-1133">Transmembrane helix</keyword>
<comment type="subcellular location">
    <subcellularLocation>
        <location evidence="1">Membrane</location>
        <topology evidence="1">Multi-pass membrane protein</topology>
    </subcellularLocation>
</comment>
<feature type="transmembrane region" description="Helical" evidence="5">
    <location>
        <begin position="128"/>
        <end position="159"/>
    </location>
</feature>
<accession>A0A517QZS7</accession>
<dbReference type="RefSeq" id="WP_145363296.1">
    <property type="nucleotide sequence ID" value="NZ_CP036268.1"/>
</dbReference>
<evidence type="ECO:0000256" key="3">
    <source>
        <dbReference type="ARBA" id="ARBA00022989"/>
    </source>
</evidence>
<dbReference type="KEGG" id="svp:Pan189_15280"/>
<feature type="transmembrane region" description="Helical" evidence="5">
    <location>
        <begin position="456"/>
        <end position="476"/>
    </location>
</feature>
<feature type="transmembrane region" description="Helical" evidence="5">
    <location>
        <begin position="372"/>
        <end position="390"/>
    </location>
</feature>
<keyword evidence="7" id="KW-1185">Reference proteome</keyword>